<proteinExistence type="inferred from homology"/>
<dbReference type="Gene3D" id="3.40.50.300">
    <property type="entry name" value="P-loop containing nucleotide triphosphate hydrolases"/>
    <property type="match status" value="1"/>
</dbReference>
<evidence type="ECO:0000256" key="2">
    <source>
        <dbReference type="ARBA" id="ARBA00022614"/>
    </source>
</evidence>
<name>A0A2G9HR58_9LAMI</name>
<protein>
    <submittedName>
        <fullName evidence="10">Apoptotic ATPase</fullName>
    </submittedName>
</protein>
<keyword evidence="3" id="KW-0677">Repeat</keyword>
<dbReference type="FunFam" id="3.40.50.300:FF:001091">
    <property type="entry name" value="Probable disease resistance protein At1g61300"/>
    <property type="match status" value="1"/>
</dbReference>
<feature type="domain" description="Disease resistance protein winged helix" evidence="8">
    <location>
        <begin position="260"/>
        <end position="331"/>
    </location>
</feature>
<evidence type="ECO:0000313" key="10">
    <source>
        <dbReference type="EMBL" id="PIN20014.1"/>
    </source>
</evidence>
<keyword evidence="4" id="KW-0547">Nucleotide-binding</keyword>
<dbReference type="GO" id="GO:0043531">
    <property type="term" value="F:ADP binding"/>
    <property type="evidence" value="ECO:0007669"/>
    <property type="project" value="InterPro"/>
</dbReference>
<dbReference type="InterPro" id="IPR042197">
    <property type="entry name" value="Apaf_helical"/>
</dbReference>
<dbReference type="Gene3D" id="1.10.8.430">
    <property type="entry name" value="Helical domain of apoptotic protease-activating factors"/>
    <property type="match status" value="1"/>
</dbReference>
<dbReference type="InterPro" id="IPR032675">
    <property type="entry name" value="LRR_dom_sf"/>
</dbReference>
<dbReference type="Gene3D" id="1.10.10.10">
    <property type="entry name" value="Winged helix-like DNA-binding domain superfamily/Winged helix DNA-binding domain"/>
    <property type="match status" value="1"/>
</dbReference>
<dbReference type="GO" id="GO:0005524">
    <property type="term" value="F:ATP binding"/>
    <property type="evidence" value="ECO:0007669"/>
    <property type="project" value="UniProtKB-KW"/>
</dbReference>
<evidence type="ECO:0000259" key="7">
    <source>
        <dbReference type="Pfam" id="PF00931"/>
    </source>
</evidence>
<keyword evidence="11" id="KW-1185">Reference proteome</keyword>
<evidence type="ECO:0000256" key="3">
    <source>
        <dbReference type="ARBA" id="ARBA00022737"/>
    </source>
</evidence>
<dbReference type="OrthoDB" id="646178at2759"/>
<dbReference type="InterPro" id="IPR027417">
    <property type="entry name" value="P-loop_NTPase"/>
</dbReference>
<dbReference type="EMBL" id="NKXS01001187">
    <property type="protein sequence ID" value="PIN20014.1"/>
    <property type="molecule type" value="Genomic_DNA"/>
</dbReference>
<dbReference type="InterPro" id="IPR055414">
    <property type="entry name" value="LRR_R13L4/SHOC2-like"/>
</dbReference>
<accession>A0A2G9HR58</accession>
<evidence type="ECO:0000313" key="11">
    <source>
        <dbReference type="Proteomes" id="UP000231279"/>
    </source>
</evidence>
<sequence length="740" mass="85137">MDDEVERIIGYLTEETQELDIISIIGQAGIGKTTLAAKVLDDPRIVSEFRTRIWICVSQDFTQKNVFLAILRELTNITEHMYHKSSKELALEIASYLGRRGRFLIVMDDVWTAEDWDELKIAFPNSNNVGKVLITSRQMEVARNANPNRCPHHLRFLNNEESWMLLNKHVEDFVLRPLGLHIESQCHGLPLAIVVTGGILTTINSTTDGMNARIDKWQKVAQNMHTYLKEYGGIRLENIISLSYQGLPYHVRTCFHYMKMFPEDFEIPVWKLIRMWISEGYVQQKANLSLEEVAESYLEDLISRNLVTVEKFNVNGRRVKTCRIHDTVLEFCKSEARYESENFIQEMKKSTDGVFEPPISSVQDYRRLCIHSDVLDFISSKPFGPNVRSFVCFSRDEIVLPTENISDIPSGFKLLRVLDANPIKFIRIPSELYHLVHLRYIALSFINVTVLPAAFSKFWNLETLIFDTTSRTIEIKADIWEMIHLRHLKTNSSGTLHKKGKSNEGGENLQTIGTISPESCTEEFFDRARNLKKLGVRGRLALLLDGKNGSFDSFEKLKNLEKLKLINDLFSDSILEVQLRLPPPHKFPPKLRSLTLSDTFLDWSQMSILGMLDNLVILRLKHKAFMGKHWEAVDGSFCHLEVLHIGRTDLFSWIASDYPFPRLRRLELRNCEELQEVPLGLADIPSFQLLNLHRCKSAAASARKICEAKQKKNQKKRKRTETIIKSGFKLSIFPPEDGSV</sequence>
<feature type="domain" description="Disease resistance R13L4/SHOC-2-like LRR" evidence="9">
    <location>
        <begin position="387"/>
        <end position="708"/>
    </location>
</feature>
<dbReference type="InterPro" id="IPR002182">
    <property type="entry name" value="NB-ARC"/>
</dbReference>
<keyword evidence="2" id="KW-0433">Leucine-rich repeat</keyword>
<evidence type="ECO:0000259" key="8">
    <source>
        <dbReference type="Pfam" id="PF23559"/>
    </source>
</evidence>
<dbReference type="Gene3D" id="3.80.10.10">
    <property type="entry name" value="Ribonuclease Inhibitor"/>
    <property type="match status" value="1"/>
</dbReference>
<gene>
    <name evidence="10" type="ORF">CDL12_07294</name>
</gene>
<dbReference type="InterPro" id="IPR044974">
    <property type="entry name" value="Disease_R_plants"/>
</dbReference>
<dbReference type="STRING" id="429701.A0A2G9HR58"/>
<evidence type="ECO:0000256" key="1">
    <source>
        <dbReference type="ARBA" id="ARBA00008894"/>
    </source>
</evidence>
<comment type="similarity">
    <text evidence="1">Belongs to the disease resistance NB-LRR family.</text>
</comment>
<dbReference type="PANTHER" id="PTHR23155">
    <property type="entry name" value="DISEASE RESISTANCE PROTEIN RP"/>
    <property type="match status" value="1"/>
</dbReference>
<keyword evidence="5" id="KW-0611">Plant defense</keyword>
<comment type="caution">
    <text evidence="10">The sequence shown here is derived from an EMBL/GenBank/DDBJ whole genome shotgun (WGS) entry which is preliminary data.</text>
</comment>
<dbReference type="AlphaFoldDB" id="A0A2G9HR58"/>
<dbReference type="GO" id="GO:0098542">
    <property type="term" value="P:defense response to other organism"/>
    <property type="evidence" value="ECO:0007669"/>
    <property type="project" value="TreeGrafter"/>
</dbReference>
<dbReference type="PANTHER" id="PTHR23155:SF1193">
    <property type="entry name" value="DISEASE RESISTANCE PROTEIN RPP13-RELATED"/>
    <property type="match status" value="1"/>
</dbReference>
<dbReference type="PRINTS" id="PR00364">
    <property type="entry name" value="DISEASERSIST"/>
</dbReference>
<evidence type="ECO:0000256" key="6">
    <source>
        <dbReference type="ARBA" id="ARBA00022840"/>
    </source>
</evidence>
<keyword evidence="6" id="KW-0067">ATP-binding</keyword>
<organism evidence="10 11">
    <name type="scientific">Handroanthus impetiginosus</name>
    <dbReference type="NCBI Taxonomy" id="429701"/>
    <lineage>
        <taxon>Eukaryota</taxon>
        <taxon>Viridiplantae</taxon>
        <taxon>Streptophyta</taxon>
        <taxon>Embryophyta</taxon>
        <taxon>Tracheophyta</taxon>
        <taxon>Spermatophyta</taxon>
        <taxon>Magnoliopsida</taxon>
        <taxon>eudicotyledons</taxon>
        <taxon>Gunneridae</taxon>
        <taxon>Pentapetalae</taxon>
        <taxon>asterids</taxon>
        <taxon>lamiids</taxon>
        <taxon>Lamiales</taxon>
        <taxon>Bignoniaceae</taxon>
        <taxon>Crescentiina</taxon>
        <taxon>Tabebuia alliance</taxon>
        <taxon>Handroanthus</taxon>
    </lineage>
</organism>
<reference evidence="11" key="1">
    <citation type="journal article" date="2018" name="Gigascience">
        <title>Genome assembly of the Pink Ipe (Handroanthus impetiginosus, Bignoniaceae), a highly valued, ecologically keystone Neotropical timber forest tree.</title>
        <authorList>
            <person name="Silva-Junior O.B."/>
            <person name="Grattapaglia D."/>
            <person name="Novaes E."/>
            <person name="Collevatti R.G."/>
        </authorList>
    </citation>
    <scope>NUCLEOTIDE SEQUENCE [LARGE SCALE GENOMIC DNA]</scope>
    <source>
        <strain evidence="11">cv. UFG-1</strain>
    </source>
</reference>
<dbReference type="SUPFAM" id="SSF52540">
    <property type="entry name" value="P-loop containing nucleoside triphosphate hydrolases"/>
    <property type="match status" value="1"/>
</dbReference>
<dbReference type="Pfam" id="PF00931">
    <property type="entry name" value="NB-ARC"/>
    <property type="match status" value="1"/>
</dbReference>
<dbReference type="SUPFAM" id="SSF52058">
    <property type="entry name" value="L domain-like"/>
    <property type="match status" value="1"/>
</dbReference>
<evidence type="ECO:0000256" key="4">
    <source>
        <dbReference type="ARBA" id="ARBA00022741"/>
    </source>
</evidence>
<dbReference type="Pfam" id="PF23559">
    <property type="entry name" value="WHD_DRP"/>
    <property type="match status" value="1"/>
</dbReference>
<feature type="domain" description="NB-ARC" evidence="7">
    <location>
        <begin position="2"/>
        <end position="170"/>
    </location>
</feature>
<evidence type="ECO:0000256" key="5">
    <source>
        <dbReference type="ARBA" id="ARBA00022821"/>
    </source>
</evidence>
<dbReference type="Proteomes" id="UP000231279">
    <property type="component" value="Unassembled WGS sequence"/>
</dbReference>
<dbReference type="InterPro" id="IPR036388">
    <property type="entry name" value="WH-like_DNA-bd_sf"/>
</dbReference>
<dbReference type="InterPro" id="IPR058922">
    <property type="entry name" value="WHD_DRP"/>
</dbReference>
<dbReference type="GO" id="GO:0051607">
    <property type="term" value="P:defense response to virus"/>
    <property type="evidence" value="ECO:0007669"/>
    <property type="project" value="UniProtKB-ARBA"/>
</dbReference>
<dbReference type="Pfam" id="PF23598">
    <property type="entry name" value="LRR_14"/>
    <property type="match status" value="1"/>
</dbReference>
<dbReference type="FunFam" id="1.10.10.10:FF:000322">
    <property type="entry name" value="Probable disease resistance protein At1g63360"/>
    <property type="match status" value="1"/>
</dbReference>
<evidence type="ECO:0000259" key="9">
    <source>
        <dbReference type="Pfam" id="PF23598"/>
    </source>
</evidence>